<dbReference type="InterPro" id="IPR037152">
    <property type="entry name" value="L-asparaginase_N_sf"/>
</dbReference>
<feature type="domain" description="Asparaginase/glutaminase C-terminal" evidence="8">
    <location>
        <begin position="240"/>
        <end position="356"/>
    </location>
</feature>
<comment type="catalytic activity">
    <reaction evidence="4">
        <text>L-asparagine + H2O = L-aspartate + NH4(+)</text>
        <dbReference type="Rhea" id="RHEA:21016"/>
        <dbReference type="ChEBI" id="CHEBI:15377"/>
        <dbReference type="ChEBI" id="CHEBI:28938"/>
        <dbReference type="ChEBI" id="CHEBI:29991"/>
        <dbReference type="ChEBI" id="CHEBI:58048"/>
        <dbReference type="EC" id="3.5.1.1"/>
    </reaction>
</comment>
<dbReference type="InterPro" id="IPR006034">
    <property type="entry name" value="Asparaginase/glutaminase-like"/>
</dbReference>
<dbReference type="PRINTS" id="PR00139">
    <property type="entry name" value="ASNGLNASE"/>
</dbReference>
<dbReference type="SUPFAM" id="SSF53774">
    <property type="entry name" value="Glutaminase/Asparaginase"/>
    <property type="match status" value="1"/>
</dbReference>
<evidence type="ECO:0000256" key="6">
    <source>
        <dbReference type="PIRSR" id="PIRSR001220-2"/>
    </source>
</evidence>
<dbReference type="SMART" id="SM00870">
    <property type="entry name" value="Asparaginase"/>
    <property type="match status" value="1"/>
</dbReference>
<dbReference type="Pfam" id="PF17763">
    <property type="entry name" value="Asparaginase_C"/>
    <property type="match status" value="1"/>
</dbReference>
<dbReference type="AlphaFoldDB" id="A0A7S2WDR7"/>
<dbReference type="FunFam" id="3.40.50.40:FF:000001">
    <property type="entry name" value="L-asparaginase 1"/>
    <property type="match status" value="1"/>
</dbReference>
<feature type="active site" description="O-isoaspartyl threonine intermediate" evidence="5">
    <location>
        <position position="41"/>
    </location>
</feature>
<dbReference type="InterPro" id="IPR027474">
    <property type="entry name" value="L-asparaginase_N"/>
</dbReference>
<evidence type="ECO:0000256" key="1">
    <source>
        <dbReference type="ARBA" id="ARBA00010518"/>
    </source>
</evidence>
<accession>A0A7S2WDR7</accession>
<dbReference type="EMBL" id="HBHK01012539">
    <property type="protein sequence ID" value="CAD9682938.1"/>
    <property type="molecule type" value="Transcribed_RNA"/>
</dbReference>
<dbReference type="Gene3D" id="3.40.50.1170">
    <property type="entry name" value="L-asparaginase, N-terminal domain"/>
    <property type="match status" value="1"/>
</dbReference>
<protein>
    <recommendedName>
        <fullName evidence="2">asparaginase</fullName>
        <ecNumber evidence="2">3.5.1.1</ecNumber>
    </recommendedName>
</protein>
<dbReference type="Gene3D" id="3.40.50.40">
    <property type="match status" value="1"/>
</dbReference>
<dbReference type="SFLD" id="SFLDS00057">
    <property type="entry name" value="Glutaminase/Asparaginase"/>
    <property type="match status" value="1"/>
</dbReference>
<dbReference type="PIRSF" id="PIRSF500176">
    <property type="entry name" value="L_ASNase"/>
    <property type="match status" value="1"/>
</dbReference>
<evidence type="ECO:0000256" key="5">
    <source>
        <dbReference type="PIRSR" id="PIRSR001220-1"/>
    </source>
</evidence>
<dbReference type="FunFam" id="3.40.50.1170:FF:000001">
    <property type="entry name" value="L-asparaginase 2"/>
    <property type="match status" value="1"/>
</dbReference>
<dbReference type="InterPro" id="IPR040919">
    <property type="entry name" value="Asparaginase_C"/>
</dbReference>
<evidence type="ECO:0000256" key="4">
    <source>
        <dbReference type="ARBA" id="ARBA00049366"/>
    </source>
</evidence>
<gene>
    <name evidence="9" type="ORF">QSP1433_LOCUS7887</name>
</gene>
<dbReference type="GO" id="GO:0009066">
    <property type="term" value="P:aspartate family amino acid metabolic process"/>
    <property type="evidence" value="ECO:0007669"/>
    <property type="project" value="UniProtKB-ARBA"/>
</dbReference>
<dbReference type="EC" id="3.5.1.1" evidence="2"/>
<feature type="binding site" evidence="6">
    <location>
        <position position="88"/>
    </location>
    <ligand>
        <name>substrate</name>
    </ligand>
</feature>
<dbReference type="PIRSF" id="PIRSF001220">
    <property type="entry name" value="L-ASNase_gatD"/>
    <property type="match status" value="1"/>
</dbReference>
<name>A0A7S2WDR7_9STRA</name>
<dbReference type="InterPro" id="IPR027473">
    <property type="entry name" value="L-asparaginase_C"/>
</dbReference>
<evidence type="ECO:0000259" key="8">
    <source>
        <dbReference type="Pfam" id="PF17763"/>
    </source>
</evidence>
<dbReference type="Pfam" id="PF00710">
    <property type="entry name" value="Asparaginase"/>
    <property type="match status" value="1"/>
</dbReference>
<dbReference type="CDD" id="cd08963">
    <property type="entry name" value="L-asparaginase_I"/>
    <property type="match status" value="1"/>
</dbReference>
<reference evidence="9" key="1">
    <citation type="submission" date="2021-01" db="EMBL/GenBank/DDBJ databases">
        <authorList>
            <person name="Corre E."/>
            <person name="Pelletier E."/>
            <person name="Niang G."/>
            <person name="Scheremetjew M."/>
            <person name="Finn R."/>
            <person name="Kale V."/>
            <person name="Holt S."/>
            <person name="Cochrane G."/>
            <person name="Meng A."/>
            <person name="Brown T."/>
            <person name="Cohen L."/>
        </authorList>
    </citation>
    <scope>NUCLEOTIDE SEQUENCE</scope>
    <source>
        <strain evidence="9">NY070348D</strain>
    </source>
</reference>
<evidence type="ECO:0000313" key="9">
    <source>
        <dbReference type="EMBL" id="CAD9682938.1"/>
    </source>
</evidence>
<evidence type="ECO:0000259" key="7">
    <source>
        <dbReference type="Pfam" id="PF00710"/>
    </source>
</evidence>
<organism evidence="9">
    <name type="scientific">Mucochytrium quahogii</name>
    <dbReference type="NCBI Taxonomy" id="96639"/>
    <lineage>
        <taxon>Eukaryota</taxon>
        <taxon>Sar</taxon>
        <taxon>Stramenopiles</taxon>
        <taxon>Bigyra</taxon>
        <taxon>Labyrinthulomycetes</taxon>
        <taxon>Thraustochytrida</taxon>
        <taxon>Thraustochytriidae</taxon>
        <taxon>Mucochytrium</taxon>
    </lineage>
</organism>
<sequence length="385" mass="41960">MINKTVWQVESKIVVKMEVLGCSSAAADGLAKVLILYVGGTIGMTEDEHGSLRPCPGYLTEFLENMPEMKEKDMPNVTVKEYGNLVDSSDMDASDWTDIVTDIENEYYNYDGFVVLQGTDTLAYSGSALSFMLENLGKPVILTGSMIPLSKGYSDARRNLLISVNIAGNSCIPEVCIFFHDRLIRGNRCKKMTTNRLDAFHSPNMPNLATVGVSIQYHENLHRAPPKKPFRAHKSMDLGVIALRLIPGFDDHVFNLLAKEDSLKAIVIEMYGTGNAPSKKQSLVDSLKLILDSGKVVVIVSQCPVGHVDLHAYAVGRVLANAGCLSAIDMTLEAVATKLAYLFGKGLNKDQVQAAMVTDLRGELTQTLPGGTGTVKDKLKFLAKL</sequence>
<dbReference type="PANTHER" id="PTHR11707">
    <property type="entry name" value="L-ASPARAGINASE"/>
    <property type="match status" value="1"/>
</dbReference>
<dbReference type="NCBIfam" id="TIGR00519">
    <property type="entry name" value="asnASE_I"/>
    <property type="match status" value="1"/>
</dbReference>
<dbReference type="GO" id="GO:0004067">
    <property type="term" value="F:asparaginase activity"/>
    <property type="evidence" value="ECO:0007669"/>
    <property type="project" value="UniProtKB-UniRule"/>
</dbReference>
<proteinExistence type="inferred from homology"/>
<feature type="binding site" evidence="6">
    <location>
        <begin position="119"/>
        <end position="120"/>
    </location>
    <ligand>
        <name>substrate</name>
    </ligand>
</feature>
<comment type="similarity">
    <text evidence="1">Belongs to the asparaginase 1 family.</text>
</comment>
<evidence type="ECO:0000256" key="2">
    <source>
        <dbReference type="ARBA" id="ARBA00012920"/>
    </source>
</evidence>
<dbReference type="InterPro" id="IPR041725">
    <property type="entry name" value="L-asparaginase_I"/>
</dbReference>
<dbReference type="InterPro" id="IPR036152">
    <property type="entry name" value="Asp/glu_Ase-like_sf"/>
</dbReference>
<dbReference type="PROSITE" id="PS51732">
    <property type="entry name" value="ASN_GLN_ASE_3"/>
    <property type="match status" value="1"/>
</dbReference>
<feature type="domain" description="L-asparaginase N-terminal" evidence="7">
    <location>
        <begin position="32"/>
        <end position="220"/>
    </location>
</feature>
<dbReference type="PANTHER" id="PTHR11707:SF28">
    <property type="entry name" value="60 KDA LYSOPHOSPHOLIPASE"/>
    <property type="match status" value="1"/>
</dbReference>
<dbReference type="InterPro" id="IPR006033">
    <property type="entry name" value="AsnA_fam"/>
</dbReference>
<keyword evidence="3" id="KW-0378">Hydrolase</keyword>
<evidence type="ECO:0000256" key="3">
    <source>
        <dbReference type="ARBA" id="ARBA00022801"/>
    </source>
</evidence>